<gene>
    <name evidence="3" type="ORF">EPI10_023411</name>
</gene>
<evidence type="ECO:0000259" key="2">
    <source>
        <dbReference type="Pfam" id="PF23282"/>
    </source>
</evidence>
<dbReference type="AlphaFoldDB" id="A0A5B6VVY5"/>
<reference evidence="4" key="1">
    <citation type="journal article" date="2019" name="Plant Biotechnol. J.">
        <title>Genome sequencing of the Australian wild diploid species Gossypium australe highlights disease resistance and delayed gland morphogenesis.</title>
        <authorList>
            <person name="Cai Y."/>
            <person name="Cai X."/>
            <person name="Wang Q."/>
            <person name="Wang P."/>
            <person name="Zhang Y."/>
            <person name="Cai C."/>
            <person name="Xu Y."/>
            <person name="Wang K."/>
            <person name="Zhou Z."/>
            <person name="Wang C."/>
            <person name="Geng S."/>
            <person name="Li B."/>
            <person name="Dong Q."/>
            <person name="Hou Y."/>
            <person name="Wang H."/>
            <person name="Ai P."/>
            <person name="Liu Z."/>
            <person name="Yi F."/>
            <person name="Sun M."/>
            <person name="An G."/>
            <person name="Cheng J."/>
            <person name="Zhang Y."/>
            <person name="Shi Q."/>
            <person name="Xie Y."/>
            <person name="Shi X."/>
            <person name="Chang Y."/>
            <person name="Huang F."/>
            <person name="Chen Y."/>
            <person name="Hong S."/>
            <person name="Mi L."/>
            <person name="Sun Q."/>
            <person name="Zhang L."/>
            <person name="Zhou B."/>
            <person name="Peng R."/>
            <person name="Zhang X."/>
            <person name="Liu F."/>
        </authorList>
    </citation>
    <scope>NUCLEOTIDE SEQUENCE [LARGE SCALE GENOMIC DNA]</scope>
    <source>
        <strain evidence="4">cv. PA1801</strain>
    </source>
</reference>
<feature type="domain" description="Disease resistance protein Roq1-like winged-helix" evidence="2">
    <location>
        <begin position="18"/>
        <end position="61"/>
    </location>
</feature>
<evidence type="ECO:0000313" key="3">
    <source>
        <dbReference type="EMBL" id="KAA3472997.1"/>
    </source>
</evidence>
<keyword evidence="1" id="KW-0677">Repeat</keyword>
<dbReference type="OrthoDB" id="1901675at2759"/>
<protein>
    <submittedName>
        <fullName evidence="3">TMV resistance protein N-like</fullName>
    </submittedName>
</protein>
<dbReference type="Proteomes" id="UP000325315">
    <property type="component" value="Unassembled WGS sequence"/>
</dbReference>
<organism evidence="3 4">
    <name type="scientific">Gossypium australe</name>
    <dbReference type="NCBI Taxonomy" id="47621"/>
    <lineage>
        <taxon>Eukaryota</taxon>
        <taxon>Viridiplantae</taxon>
        <taxon>Streptophyta</taxon>
        <taxon>Embryophyta</taxon>
        <taxon>Tracheophyta</taxon>
        <taxon>Spermatophyta</taxon>
        <taxon>Magnoliopsida</taxon>
        <taxon>eudicotyledons</taxon>
        <taxon>Gunneridae</taxon>
        <taxon>Pentapetalae</taxon>
        <taxon>rosids</taxon>
        <taxon>malvids</taxon>
        <taxon>Malvales</taxon>
        <taxon>Malvaceae</taxon>
        <taxon>Malvoideae</taxon>
        <taxon>Gossypium</taxon>
    </lineage>
</organism>
<dbReference type="EMBL" id="SMMG02000005">
    <property type="protein sequence ID" value="KAA3472997.1"/>
    <property type="molecule type" value="Genomic_DNA"/>
</dbReference>
<keyword evidence="4" id="KW-1185">Reference proteome</keyword>
<comment type="caution">
    <text evidence="3">The sequence shown here is derived from an EMBL/GenBank/DDBJ whole genome shotgun (WGS) entry which is preliminary data.</text>
</comment>
<proteinExistence type="predicted"/>
<sequence length="61" mass="7132">MITVSSLQLDEHRRDRNYTTTILDGCDFYTTIGIENLIARSLLTINEKNKLMMHQMIRDMG</sequence>
<name>A0A5B6VVY5_9ROSI</name>
<dbReference type="InterPro" id="IPR058192">
    <property type="entry name" value="WHD_ROQ1-like"/>
</dbReference>
<dbReference type="Pfam" id="PF23282">
    <property type="entry name" value="WHD_ROQ1"/>
    <property type="match status" value="1"/>
</dbReference>
<accession>A0A5B6VVY5</accession>
<evidence type="ECO:0000313" key="4">
    <source>
        <dbReference type="Proteomes" id="UP000325315"/>
    </source>
</evidence>
<evidence type="ECO:0000256" key="1">
    <source>
        <dbReference type="ARBA" id="ARBA00022737"/>
    </source>
</evidence>